<gene>
    <name evidence="2" type="ORF">ISN44_As10g002950</name>
</gene>
<dbReference type="AlphaFoldDB" id="A0A8T1ZTX8"/>
<dbReference type="SMART" id="SM00256">
    <property type="entry name" value="FBOX"/>
    <property type="match status" value="1"/>
</dbReference>
<dbReference type="OrthoDB" id="1867629at2759"/>
<protein>
    <submittedName>
        <fullName evidence="2">F-box domain</fullName>
    </submittedName>
</protein>
<evidence type="ECO:0000259" key="1">
    <source>
        <dbReference type="SMART" id="SM00256"/>
    </source>
</evidence>
<dbReference type="NCBIfam" id="TIGR01640">
    <property type="entry name" value="F_box_assoc_1"/>
    <property type="match status" value="1"/>
</dbReference>
<accession>A0A8T1ZTX8</accession>
<feature type="non-terminal residue" evidence="2">
    <location>
        <position position="449"/>
    </location>
</feature>
<dbReference type="InterPro" id="IPR050796">
    <property type="entry name" value="SCF_F-box_component"/>
</dbReference>
<dbReference type="Proteomes" id="UP000694251">
    <property type="component" value="Chromosome 10"/>
</dbReference>
<reference evidence="2 3" key="1">
    <citation type="submission" date="2020-12" db="EMBL/GenBank/DDBJ databases">
        <title>Concerted genomic and epigenomic changes stabilize Arabidopsis allopolyploids.</title>
        <authorList>
            <person name="Chen Z."/>
        </authorList>
    </citation>
    <scope>NUCLEOTIDE SEQUENCE [LARGE SCALE GENOMIC DNA]</scope>
    <source>
        <strain evidence="2">As9502</strain>
        <tissue evidence="2">Leaf</tissue>
    </source>
</reference>
<evidence type="ECO:0000313" key="3">
    <source>
        <dbReference type="Proteomes" id="UP000694251"/>
    </source>
</evidence>
<dbReference type="InterPro" id="IPR006527">
    <property type="entry name" value="F-box-assoc_dom_typ1"/>
</dbReference>
<dbReference type="Pfam" id="PF00646">
    <property type="entry name" value="F-box"/>
    <property type="match status" value="1"/>
</dbReference>
<dbReference type="EMBL" id="JAEFBJ010000010">
    <property type="protein sequence ID" value="KAG7563494.1"/>
    <property type="molecule type" value="Genomic_DNA"/>
</dbReference>
<dbReference type="Pfam" id="PF07734">
    <property type="entry name" value="FBA_1"/>
    <property type="match status" value="1"/>
</dbReference>
<evidence type="ECO:0000313" key="2">
    <source>
        <dbReference type="EMBL" id="KAG7563494.1"/>
    </source>
</evidence>
<dbReference type="PANTHER" id="PTHR31672">
    <property type="entry name" value="BNACNNG10540D PROTEIN"/>
    <property type="match status" value="1"/>
</dbReference>
<organism evidence="2 3">
    <name type="scientific">Arabidopsis suecica</name>
    <name type="common">Swedish thale-cress</name>
    <name type="synonym">Cardaminopsis suecica</name>
    <dbReference type="NCBI Taxonomy" id="45249"/>
    <lineage>
        <taxon>Eukaryota</taxon>
        <taxon>Viridiplantae</taxon>
        <taxon>Streptophyta</taxon>
        <taxon>Embryophyta</taxon>
        <taxon>Tracheophyta</taxon>
        <taxon>Spermatophyta</taxon>
        <taxon>Magnoliopsida</taxon>
        <taxon>eudicotyledons</taxon>
        <taxon>Gunneridae</taxon>
        <taxon>Pentapetalae</taxon>
        <taxon>rosids</taxon>
        <taxon>malvids</taxon>
        <taxon>Brassicales</taxon>
        <taxon>Brassicaceae</taxon>
        <taxon>Camelineae</taxon>
        <taxon>Arabidopsis</taxon>
    </lineage>
</organism>
<sequence>MEKQKRHEKDKRGREANEIPNDDVLEEILVRLPVKTLLRFQIVSKHWRHTIKSKSFEERHMLHQKTKEPKFLCIFVDESWCNKPNFALKTMRLEWSSTCLVGEEVYHNSYEHKVNLVVFSKSLDGLFLIYGGENLNRPIMVINPANRWSQTLPLARIQLEHCLDNNKTEFSPPGFGKDCVTGIYKLVLLHNINNTSSCEVFDFGAKQWRQVVPPPPPNHRIKHEHASTFANGWLYWFSQDKTMLVAFDLHMEIFKVVPNPIIEASSSSSSVEMSMRSVDDDRCLVWISEINGDGMQHVWRLTNHNTGGALLKMGKMFSFDLNKVTSTWFDDTNDPSSLLRLEAISKNGGNKVMLSKQPGSENLLLFQPLNPTSIHNHIFSCSPARPSDSVIFPYFPSLASPLVWMAFSVCIVINPDTRWFKKLPLARIQQKNLLDNNKVEFSRLGFGKD</sequence>
<dbReference type="InterPro" id="IPR017451">
    <property type="entry name" value="F-box-assoc_interact_dom"/>
</dbReference>
<proteinExistence type="predicted"/>
<name>A0A8T1ZTX8_ARASU</name>
<dbReference type="PANTHER" id="PTHR31672:SF13">
    <property type="entry name" value="F-BOX PROTEIN CPR30-LIKE"/>
    <property type="match status" value="1"/>
</dbReference>
<keyword evidence="3" id="KW-1185">Reference proteome</keyword>
<dbReference type="InterPro" id="IPR001810">
    <property type="entry name" value="F-box_dom"/>
</dbReference>
<feature type="domain" description="F-box" evidence="1">
    <location>
        <begin position="19"/>
        <end position="60"/>
    </location>
</feature>
<dbReference type="CDD" id="cd22157">
    <property type="entry name" value="F-box_AtFBW1-like"/>
    <property type="match status" value="1"/>
</dbReference>
<comment type="caution">
    <text evidence="2">The sequence shown here is derived from an EMBL/GenBank/DDBJ whole genome shotgun (WGS) entry which is preliminary data.</text>
</comment>